<keyword evidence="1" id="KW-1133">Transmembrane helix</keyword>
<feature type="transmembrane region" description="Helical" evidence="1">
    <location>
        <begin position="186"/>
        <end position="206"/>
    </location>
</feature>
<comment type="caution">
    <text evidence="2">The sequence shown here is derived from an EMBL/GenBank/DDBJ whole genome shotgun (WGS) entry which is preliminary data.</text>
</comment>
<evidence type="ECO:0000313" key="2">
    <source>
        <dbReference type="EMBL" id="CAG8447611.1"/>
    </source>
</evidence>
<dbReference type="OrthoDB" id="2377933at2759"/>
<keyword evidence="1" id="KW-0472">Membrane</keyword>
<feature type="transmembrane region" description="Helical" evidence="1">
    <location>
        <begin position="151"/>
        <end position="174"/>
    </location>
</feature>
<name>A0A9N8VEH3_9GLOM</name>
<evidence type="ECO:0000313" key="3">
    <source>
        <dbReference type="Proteomes" id="UP000789570"/>
    </source>
</evidence>
<keyword evidence="1" id="KW-0812">Transmembrane</keyword>
<feature type="transmembrane region" description="Helical" evidence="1">
    <location>
        <begin position="116"/>
        <end position="139"/>
    </location>
</feature>
<sequence length="289" mass="32242">MASPASSQKIPQRNNFFGFKSDDSIHVGKVSLSERSHDRRIIILLSITPIWTLLFTVTPVLINFHGVVADLYRILEPTVSLPLHYFIMITSEVFIDPTQEGRKFLFGLTERSLLNIWFLVGAAIYAQGCGMHSTAIAIVNDLLPNQEIDEVAIGYYSYATGYLIMTWAQLFAYRRQKHDGLDSLKGIIWWILGGILFGILYASVAIEFPRGPLLVIIYVLVIGIPLSIFLFNSKVMFSKGRRLVLQSYLIGYATTLVIVLIWVAAVGGFKDRKSVGLFVKGGSNSTTTN</sequence>
<feature type="transmembrane region" description="Helical" evidence="1">
    <location>
        <begin position="243"/>
        <end position="265"/>
    </location>
</feature>
<dbReference type="Proteomes" id="UP000789570">
    <property type="component" value="Unassembled WGS sequence"/>
</dbReference>
<feature type="transmembrane region" description="Helical" evidence="1">
    <location>
        <begin position="74"/>
        <end position="95"/>
    </location>
</feature>
<feature type="transmembrane region" description="Helical" evidence="1">
    <location>
        <begin position="212"/>
        <end position="231"/>
    </location>
</feature>
<protein>
    <submittedName>
        <fullName evidence="2">12957_t:CDS:1</fullName>
    </submittedName>
</protein>
<accession>A0A9N8VEH3</accession>
<organism evidence="2 3">
    <name type="scientific">Funneliformis caledonium</name>
    <dbReference type="NCBI Taxonomy" id="1117310"/>
    <lineage>
        <taxon>Eukaryota</taxon>
        <taxon>Fungi</taxon>
        <taxon>Fungi incertae sedis</taxon>
        <taxon>Mucoromycota</taxon>
        <taxon>Glomeromycotina</taxon>
        <taxon>Glomeromycetes</taxon>
        <taxon>Glomerales</taxon>
        <taxon>Glomeraceae</taxon>
        <taxon>Funneliformis</taxon>
    </lineage>
</organism>
<proteinExistence type="predicted"/>
<dbReference type="AlphaFoldDB" id="A0A9N8VEH3"/>
<evidence type="ECO:0000256" key="1">
    <source>
        <dbReference type="SAM" id="Phobius"/>
    </source>
</evidence>
<gene>
    <name evidence="2" type="ORF">FCALED_LOCUS1010</name>
</gene>
<dbReference type="EMBL" id="CAJVPQ010000117">
    <property type="protein sequence ID" value="CAG8447611.1"/>
    <property type="molecule type" value="Genomic_DNA"/>
</dbReference>
<reference evidence="2" key="1">
    <citation type="submission" date="2021-06" db="EMBL/GenBank/DDBJ databases">
        <authorList>
            <person name="Kallberg Y."/>
            <person name="Tangrot J."/>
            <person name="Rosling A."/>
        </authorList>
    </citation>
    <scope>NUCLEOTIDE SEQUENCE</scope>
    <source>
        <strain evidence="2">UK204</strain>
    </source>
</reference>
<feature type="transmembrane region" description="Helical" evidence="1">
    <location>
        <begin position="41"/>
        <end position="62"/>
    </location>
</feature>
<keyword evidence="3" id="KW-1185">Reference proteome</keyword>